<sequence>MVDTLDSMQEQNLLDAPMAQKVLDTFDQVFLAKLETLANQKSVANIKGPLHLYRFCSDVWTFIFKNASIKVDGEYLHVNLVKIVAMDSTKINTPIEQVDGEGRKPDGDENDEEQIQRFLHSDGEYYKDMKGAIKQVSHILK</sequence>
<evidence type="ECO:0000259" key="4">
    <source>
        <dbReference type="Pfam" id="PF02751"/>
    </source>
</evidence>
<dbReference type="SUPFAM" id="SSF50784">
    <property type="entry name" value="Transcription factor IIA (TFIIA), beta-barrel domain"/>
    <property type="match status" value="1"/>
</dbReference>
<dbReference type="AlphaFoldDB" id="A0A6B2LP12"/>
<proteinExistence type="predicted"/>
<organism evidence="5">
    <name type="scientific">Arcella intermedia</name>
    <dbReference type="NCBI Taxonomy" id="1963864"/>
    <lineage>
        <taxon>Eukaryota</taxon>
        <taxon>Amoebozoa</taxon>
        <taxon>Tubulinea</taxon>
        <taxon>Elardia</taxon>
        <taxon>Arcellinida</taxon>
        <taxon>Sphaerothecina</taxon>
        <taxon>Arcellidae</taxon>
        <taxon>Arcella</taxon>
    </lineage>
</organism>
<dbReference type="Gene3D" id="2.30.18.10">
    <property type="entry name" value="Transcription factor IIA (TFIIA), beta-barrel domain"/>
    <property type="match status" value="1"/>
</dbReference>
<dbReference type="Pfam" id="PF02751">
    <property type="entry name" value="TFIIA_gamma_C"/>
    <property type="match status" value="1"/>
</dbReference>
<evidence type="ECO:0000313" key="5">
    <source>
        <dbReference type="EMBL" id="NDV38665.1"/>
    </source>
</evidence>
<dbReference type="InterPro" id="IPR003194">
    <property type="entry name" value="TFIIA_gsu"/>
</dbReference>
<evidence type="ECO:0000256" key="2">
    <source>
        <dbReference type="ARBA" id="ARBA00023163"/>
    </source>
</evidence>
<protein>
    <recommendedName>
        <fullName evidence="4">Transcription initiation factor IIA gamma subunit C-terminal domain-containing protein</fullName>
    </recommendedName>
</protein>
<keyword evidence="3" id="KW-0539">Nucleus</keyword>
<dbReference type="CDD" id="cd10014">
    <property type="entry name" value="TFIIA_gamma_C"/>
    <property type="match status" value="1"/>
</dbReference>
<dbReference type="GO" id="GO:0006367">
    <property type="term" value="P:transcription initiation at RNA polymerase II promoter"/>
    <property type="evidence" value="ECO:0007669"/>
    <property type="project" value="InterPro"/>
</dbReference>
<dbReference type="GO" id="GO:0005672">
    <property type="term" value="C:transcription factor TFIIA complex"/>
    <property type="evidence" value="ECO:0007669"/>
    <property type="project" value="InterPro"/>
</dbReference>
<name>A0A6B2LP12_9EUKA</name>
<feature type="domain" description="Transcription initiation factor IIA gamma subunit C-terminal" evidence="4">
    <location>
        <begin position="47"/>
        <end position="88"/>
    </location>
</feature>
<evidence type="ECO:0000256" key="1">
    <source>
        <dbReference type="ARBA" id="ARBA00004123"/>
    </source>
</evidence>
<accession>A0A6B2LP12</accession>
<keyword evidence="2" id="KW-0804">Transcription</keyword>
<dbReference type="EMBL" id="GIBP01009696">
    <property type="protein sequence ID" value="NDV38665.1"/>
    <property type="molecule type" value="Transcribed_RNA"/>
</dbReference>
<dbReference type="PANTHER" id="PTHR10966">
    <property type="entry name" value="TRANSCRIPTION INITIATION FACTOR IIA SUBUNIT 2"/>
    <property type="match status" value="1"/>
</dbReference>
<dbReference type="InterPro" id="IPR009088">
    <property type="entry name" value="TFIIA_b-brl"/>
</dbReference>
<reference evidence="5" key="1">
    <citation type="journal article" date="2020" name="J. Eukaryot. Microbiol.">
        <title>De novo Sequencing, Assembly and Annotation of the Transcriptome for the Free-Living Testate Amoeba Arcella intermedia.</title>
        <authorList>
            <person name="Ribeiro G.M."/>
            <person name="Porfirio-Sousa A.L."/>
            <person name="Maurer-Alcala X.X."/>
            <person name="Katz L.A."/>
            <person name="Lahr D.J.G."/>
        </authorList>
    </citation>
    <scope>NUCLEOTIDE SEQUENCE</scope>
</reference>
<dbReference type="InterPro" id="IPR015871">
    <property type="entry name" value="TFIIA_gsu_C"/>
</dbReference>
<evidence type="ECO:0000256" key="3">
    <source>
        <dbReference type="ARBA" id="ARBA00023242"/>
    </source>
</evidence>
<comment type="subcellular location">
    <subcellularLocation>
        <location evidence="1">Nucleus</location>
    </subcellularLocation>
</comment>